<dbReference type="RefSeq" id="WP_020042475.1">
    <property type="nucleotide sequence ID" value="NZ_KE557273.1"/>
</dbReference>
<feature type="domain" description="BLUF" evidence="1">
    <location>
        <begin position="2"/>
        <end position="93"/>
    </location>
</feature>
<name>S9R4N9_9RHOB</name>
<proteinExistence type="predicted"/>
<evidence type="ECO:0000313" key="3">
    <source>
        <dbReference type="Proteomes" id="UP000015347"/>
    </source>
</evidence>
<dbReference type="Proteomes" id="UP000015347">
    <property type="component" value="Unassembled WGS sequence"/>
</dbReference>
<dbReference type="STRING" id="1123237.Salmuc_01548"/>
<dbReference type="SUPFAM" id="SSF54975">
    <property type="entry name" value="Acylphosphatase/BLUF domain-like"/>
    <property type="match status" value="1"/>
</dbReference>
<dbReference type="OrthoDB" id="196105at2"/>
<protein>
    <recommendedName>
        <fullName evidence="1">BLUF domain-containing protein</fullName>
    </recommendedName>
</protein>
<sequence length="130" mass="14948">MIYQLLYTSVARFPRGHSSDLDILHHSMNRNPARGISGHLLRDERGFCHVIEGPKDPVRWLFARIRQDWRHSRVIERMNREVPERSFPSFTMGYGTLNPEDAAFLSRCYLDGDHGAVLAFRRVGRLAAAG</sequence>
<evidence type="ECO:0000313" key="2">
    <source>
        <dbReference type="EMBL" id="EPX86897.1"/>
    </source>
</evidence>
<evidence type="ECO:0000259" key="1">
    <source>
        <dbReference type="PROSITE" id="PS50925"/>
    </source>
</evidence>
<comment type="caution">
    <text evidence="2">The sequence shown here is derived from an EMBL/GenBank/DDBJ whole genome shotgun (WGS) entry which is preliminary data.</text>
</comment>
<dbReference type="AlphaFoldDB" id="S9R4N9"/>
<dbReference type="GO" id="GO:0071949">
    <property type="term" value="F:FAD binding"/>
    <property type="evidence" value="ECO:0007669"/>
    <property type="project" value="InterPro"/>
</dbReference>
<dbReference type="Pfam" id="PF04940">
    <property type="entry name" value="BLUF"/>
    <property type="match status" value="1"/>
</dbReference>
<reference evidence="3" key="1">
    <citation type="journal article" date="2014" name="Stand. Genomic Sci.">
        <title>Genome sequence of the exopolysaccharide-producing Salipiger mucosus type strain (DSM 16094(T)), a moderately halophilic member of the Roseobacter clade.</title>
        <authorList>
            <person name="Riedel T."/>
            <person name="Spring S."/>
            <person name="Fiebig A."/>
            <person name="Petersen J."/>
            <person name="Kyrpides N.C."/>
            <person name="Goker M."/>
            <person name="Klenk H.P."/>
        </authorList>
    </citation>
    <scope>NUCLEOTIDE SEQUENCE [LARGE SCALE GENOMIC DNA]</scope>
    <source>
        <strain evidence="3">DSM 16094</strain>
    </source>
</reference>
<dbReference type="PROSITE" id="PS50925">
    <property type="entry name" value="BLUF"/>
    <property type="match status" value="1"/>
</dbReference>
<dbReference type="GO" id="GO:0009882">
    <property type="term" value="F:blue light photoreceptor activity"/>
    <property type="evidence" value="ECO:0007669"/>
    <property type="project" value="InterPro"/>
</dbReference>
<accession>S9R4N9</accession>
<keyword evidence="3" id="KW-1185">Reference proteome</keyword>
<organism evidence="2 3">
    <name type="scientific">Salipiger mucosus DSM 16094</name>
    <dbReference type="NCBI Taxonomy" id="1123237"/>
    <lineage>
        <taxon>Bacteria</taxon>
        <taxon>Pseudomonadati</taxon>
        <taxon>Pseudomonadota</taxon>
        <taxon>Alphaproteobacteria</taxon>
        <taxon>Rhodobacterales</taxon>
        <taxon>Roseobacteraceae</taxon>
        <taxon>Salipiger</taxon>
    </lineage>
</organism>
<dbReference type="SMART" id="SM01034">
    <property type="entry name" value="BLUF"/>
    <property type="match status" value="1"/>
</dbReference>
<gene>
    <name evidence="2" type="ORF">Salmuc_01548</name>
</gene>
<dbReference type="Gene3D" id="3.30.70.100">
    <property type="match status" value="1"/>
</dbReference>
<dbReference type="EMBL" id="APVH01000003">
    <property type="protein sequence ID" value="EPX86897.1"/>
    <property type="molecule type" value="Genomic_DNA"/>
</dbReference>
<dbReference type="HOGENOM" id="CLU_097099_2_1_5"/>
<dbReference type="InterPro" id="IPR036046">
    <property type="entry name" value="Acylphosphatase-like_dom_sf"/>
</dbReference>
<dbReference type="InterPro" id="IPR007024">
    <property type="entry name" value="BLUF_domain"/>
</dbReference>